<dbReference type="Proteomes" id="UP000797356">
    <property type="component" value="Chromosome 10"/>
</dbReference>
<keyword evidence="3" id="KW-1185">Reference proteome</keyword>
<dbReference type="AlphaFoldDB" id="A0A8K0N8T2"/>
<gene>
    <name evidence="2" type="ORF">COCNU_10G010210</name>
</gene>
<organism evidence="2 3">
    <name type="scientific">Cocos nucifera</name>
    <name type="common">Coconut palm</name>
    <dbReference type="NCBI Taxonomy" id="13894"/>
    <lineage>
        <taxon>Eukaryota</taxon>
        <taxon>Viridiplantae</taxon>
        <taxon>Streptophyta</taxon>
        <taxon>Embryophyta</taxon>
        <taxon>Tracheophyta</taxon>
        <taxon>Spermatophyta</taxon>
        <taxon>Magnoliopsida</taxon>
        <taxon>Liliopsida</taxon>
        <taxon>Arecaceae</taxon>
        <taxon>Arecoideae</taxon>
        <taxon>Cocoseae</taxon>
        <taxon>Attaleinae</taxon>
        <taxon>Cocos</taxon>
    </lineage>
</organism>
<proteinExistence type="predicted"/>
<reference evidence="2" key="2">
    <citation type="submission" date="2019-07" db="EMBL/GenBank/DDBJ databases">
        <authorList>
            <person name="Yang Y."/>
            <person name="Bocs S."/>
            <person name="Baudouin L."/>
        </authorList>
    </citation>
    <scope>NUCLEOTIDE SEQUENCE</scope>
    <source>
        <tissue evidence="2">Spear leaf of Hainan Tall coconut</tissue>
    </source>
</reference>
<sequence length="123" mass="13670">MMEEIPILRKEDIECSQILQEYKILALKQLLSEQTLFNVGLSVADPREIRPDELEKLKKSVAPKRKASAKPRTQKKQKAAKVSNVVAVKEQPQLDEVVEAAPGDLPNEAQPPLMLSLSIEGSV</sequence>
<accession>A0A8K0N8T2</accession>
<evidence type="ECO:0000256" key="1">
    <source>
        <dbReference type="SAM" id="MobiDB-lite"/>
    </source>
</evidence>
<name>A0A8K0N8T2_COCNU</name>
<evidence type="ECO:0000313" key="2">
    <source>
        <dbReference type="EMBL" id="KAG1362802.1"/>
    </source>
</evidence>
<feature type="compositionally biased region" description="Basic residues" evidence="1">
    <location>
        <begin position="59"/>
        <end position="79"/>
    </location>
</feature>
<dbReference type="EMBL" id="CM017881">
    <property type="protein sequence ID" value="KAG1362802.1"/>
    <property type="molecule type" value="Genomic_DNA"/>
</dbReference>
<feature type="region of interest" description="Disordered" evidence="1">
    <location>
        <begin position="101"/>
        <end position="123"/>
    </location>
</feature>
<protein>
    <submittedName>
        <fullName evidence="2">Uncharacterized protein</fullName>
    </submittedName>
</protein>
<reference evidence="2" key="1">
    <citation type="journal article" date="2017" name="Gigascience">
        <title>The genome draft of coconut (Cocos nucifera).</title>
        <authorList>
            <person name="Xiao Y."/>
            <person name="Xu P."/>
            <person name="Fan H."/>
            <person name="Baudouin L."/>
            <person name="Xia W."/>
            <person name="Bocs S."/>
            <person name="Xu J."/>
            <person name="Li Q."/>
            <person name="Guo A."/>
            <person name="Zhou L."/>
            <person name="Li J."/>
            <person name="Wu Y."/>
            <person name="Ma Z."/>
            <person name="Armero A."/>
            <person name="Issali A.E."/>
            <person name="Liu N."/>
            <person name="Peng M."/>
            <person name="Yang Y."/>
        </authorList>
    </citation>
    <scope>NUCLEOTIDE SEQUENCE</scope>
    <source>
        <tissue evidence="2">Spear leaf of Hainan Tall coconut</tissue>
    </source>
</reference>
<feature type="region of interest" description="Disordered" evidence="1">
    <location>
        <begin position="57"/>
        <end position="83"/>
    </location>
</feature>
<comment type="caution">
    <text evidence="2">The sequence shown here is derived from an EMBL/GenBank/DDBJ whole genome shotgun (WGS) entry which is preliminary data.</text>
</comment>
<evidence type="ECO:0000313" key="3">
    <source>
        <dbReference type="Proteomes" id="UP000797356"/>
    </source>
</evidence>